<evidence type="ECO:0000313" key="1">
    <source>
        <dbReference type="EMBL" id="TWU44417.1"/>
    </source>
</evidence>
<gene>
    <name evidence="1" type="ORF">Q31b_19530</name>
</gene>
<dbReference type="RefSeq" id="WP_197171233.1">
    <property type="nucleotide sequence ID" value="NZ_SJPY01000002.1"/>
</dbReference>
<keyword evidence="2" id="KW-1185">Reference proteome</keyword>
<name>A0A5C6E946_9BACT</name>
<protein>
    <submittedName>
        <fullName evidence="1">Uncharacterized protein</fullName>
    </submittedName>
</protein>
<dbReference type="AlphaFoldDB" id="A0A5C6E946"/>
<reference evidence="1 2" key="1">
    <citation type="submission" date="2019-02" db="EMBL/GenBank/DDBJ databases">
        <title>Deep-cultivation of Planctomycetes and their phenomic and genomic characterization uncovers novel biology.</title>
        <authorList>
            <person name="Wiegand S."/>
            <person name="Jogler M."/>
            <person name="Boedeker C."/>
            <person name="Pinto D."/>
            <person name="Vollmers J."/>
            <person name="Rivas-Marin E."/>
            <person name="Kohn T."/>
            <person name="Peeters S.H."/>
            <person name="Heuer A."/>
            <person name="Rast P."/>
            <person name="Oberbeckmann S."/>
            <person name="Bunk B."/>
            <person name="Jeske O."/>
            <person name="Meyerdierks A."/>
            <person name="Storesund J.E."/>
            <person name="Kallscheuer N."/>
            <person name="Luecker S."/>
            <person name="Lage O.M."/>
            <person name="Pohl T."/>
            <person name="Merkel B.J."/>
            <person name="Hornburger P."/>
            <person name="Mueller R.-W."/>
            <person name="Bruemmer F."/>
            <person name="Labrenz M."/>
            <person name="Spormann A.M."/>
            <person name="Op Den Camp H."/>
            <person name="Overmann J."/>
            <person name="Amann R."/>
            <person name="Jetten M.S.M."/>
            <person name="Mascher T."/>
            <person name="Medema M.H."/>
            <person name="Devos D.P."/>
            <person name="Kaster A.-K."/>
            <person name="Ovreas L."/>
            <person name="Rohde M."/>
            <person name="Galperin M.Y."/>
            <person name="Jogler C."/>
        </authorList>
    </citation>
    <scope>NUCLEOTIDE SEQUENCE [LARGE SCALE GENOMIC DNA]</scope>
    <source>
        <strain evidence="1 2">Q31b</strain>
    </source>
</reference>
<proteinExistence type="predicted"/>
<dbReference type="EMBL" id="SJPY01000002">
    <property type="protein sequence ID" value="TWU44417.1"/>
    <property type="molecule type" value="Genomic_DNA"/>
</dbReference>
<organism evidence="1 2">
    <name type="scientific">Novipirellula aureliae</name>
    <dbReference type="NCBI Taxonomy" id="2527966"/>
    <lineage>
        <taxon>Bacteria</taxon>
        <taxon>Pseudomonadati</taxon>
        <taxon>Planctomycetota</taxon>
        <taxon>Planctomycetia</taxon>
        <taxon>Pirellulales</taxon>
        <taxon>Pirellulaceae</taxon>
        <taxon>Novipirellula</taxon>
    </lineage>
</organism>
<accession>A0A5C6E946</accession>
<evidence type="ECO:0000313" key="2">
    <source>
        <dbReference type="Proteomes" id="UP000315471"/>
    </source>
</evidence>
<dbReference type="Proteomes" id="UP000315471">
    <property type="component" value="Unassembled WGS sequence"/>
</dbReference>
<comment type="caution">
    <text evidence="1">The sequence shown here is derived from an EMBL/GenBank/DDBJ whole genome shotgun (WGS) entry which is preliminary data.</text>
</comment>
<sequence length="102" mass="11711">MNNWLQEQASWRDRVDFRSQGVPTSDVRRCRAATRNPRRLSLTGCDGYLVTSQPLPLVVYFSMESIDNDGLQPELHSFNDPRQLPIRSERPADLIGLTRLIV</sequence>